<evidence type="ECO:0000256" key="16">
    <source>
        <dbReference type="SAM" id="SignalP"/>
    </source>
</evidence>
<dbReference type="SUPFAM" id="SSF57850">
    <property type="entry name" value="RING/U-box"/>
    <property type="match status" value="1"/>
</dbReference>
<dbReference type="GO" id="GO:0061630">
    <property type="term" value="F:ubiquitin protein ligase activity"/>
    <property type="evidence" value="ECO:0007669"/>
    <property type="project" value="UniProtKB-EC"/>
</dbReference>
<dbReference type="HOGENOM" id="CLU_010475_1_0_1"/>
<evidence type="ECO:0000256" key="7">
    <source>
        <dbReference type="ARBA" id="ARBA00022723"/>
    </source>
</evidence>
<dbReference type="InterPro" id="IPR013083">
    <property type="entry name" value="Znf_RING/FYVE/PHD"/>
</dbReference>
<dbReference type="RefSeq" id="XP_022627091.1">
    <property type="nucleotide sequence ID" value="XM_022773579.1"/>
</dbReference>
<keyword evidence="19" id="KW-1185">Reference proteome</keyword>
<dbReference type="GO" id="GO:0016567">
    <property type="term" value="P:protein ubiquitination"/>
    <property type="evidence" value="ECO:0007669"/>
    <property type="project" value="UniProtKB-UniPathway"/>
</dbReference>
<dbReference type="CDD" id="cd23117">
    <property type="entry name" value="RING-H2_TUL1-like"/>
    <property type="match status" value="1"/>
</dbReference>
<keyword evidence="8 16" id="KW-0732">Signal</keyword>
<dbReference type="PANTHER" id="PTHR22763:SF162">
    <property type="entry name" value="TRANSMEMBRANE E3 UBIQUITIN-PROTEIN LIGASE 1"/>
    <property type="match status" value="1"/>
</dbReference>
<dbReference type="GO" id="GO:0005794">
    <property type="term" value="C:Golgi apparatus"/>
    <property type="evidence" value="ECO:0007669"/>
    <property type="project" value="EnsemblFungi"/>
</dbReference>
<dbReference type="GO" id="GO:0043162">
    <property type="term" value="P:ubiquitin-dependent protein catabolic process via the multivesicular body sorting pathway"/>
    <property type="evidence" value="ECO:0007669"/>
    <property type="project" value="EnsemblFungi"/>
</dbReference>
<accession>A0A0C7MLY4</accession>
<dbReference type="GO" id="GO:0043161">
    <property type="term" value="P:proteasome-mediated ubiquitin-dependent protein catabolic process"/>
    <property type="evidence" value="ECO:0007669"/>
    <property type="project" value="TreeGrafter"/>
</dbReference>
<comment type="catalytic activity">
    <reaction evidence="1">
        <text>S-ubiquitinyl-[E2 ubiquitin-conjugating enzyme]-L-cysteine + [acceptor protein]-L-lysine = [E2 ubiquitin-conjugating enzyme]-L-cysteine + N(6)-ubiquitinyl-[acceptor protein]-L-lysine.</text>
        <dbReference type="EC" id="2.3.2.27"/>
    </reaction>
</comment>
<dbReference type="GO" id="GO:0008270">
    <property type="term" value="F:zinc ion binding"/>
    <property type="evidence" value="ECO:0007669"/>
    <property type="project" value="UniProtKB-KW"/>
</dbReference>
<comment type="pathway">
    <text evidence="3">Protein modification; protein ubiquitination.</text>
</comment>
<dbReference type="Pfam" id="PF12678">
    <property type="entry name" value="zf-rbx1"/>
    <property type="match status" value="1"/>
</dbReference>
<evidence type="ECO:0000256" key="9">
    <source>
        <dbReference type="ARBA" id="ARBA00022771"/>
    </source>
</evidence>
<feature type="transmembrane region" description="Helical" evidence="15">
    <location>
        <begin position="452"/>
        <end position="471"/>
    </location>
</feature>
<evidence type="ECO:0000256" key="11">
    <source>
        <dbReference type="ARBA" id="ARBA00022833"/>
    </source>
</evidence>
<dbReference type="FunFam" id="3.30.40.10:FF:000626">
    <property type="entry name" value="Transmembrane ubiquitin ligase 1"/>
    <property type="match status" value="1"/>
</dbReference>
<dbReference type="SMART" id="SM00184">
    <property type="entry name" value="RING"/>
    <property type="match status" value="1"/>
</dbReference>
<dbReference type="GeneID" id="34684261"/>
<dbReference type="EC" id="2.3.2.27" evidence="4"/>
<feature type="transmembrane region" description="Helical" evidence="15">
    <location>
        <begin position="524"/>
        <end position="541"/>
    </location>
</feature>
<gene>
    <name evidence="18" type="ORF">LALA0_S02e01112g</name>
</gene>
<dbReference type="InterPro" id="IPR024766">
    <property type="entry name" value="Znf_RING_H2"/>
</dbReference>
<comment type="subcellular location">
    <subcellularLocation>
        <location evidence="2">Endomembrane system</location>
        <topology evidence="2">Multi-pass membrane protein</topology>
    </subcellularLocation>
</comment>
<dbReference type="PANTHER" id="PTHR22763">
    <property type="entry name" value="RING ZINC FINGER PROTEIN"/>
    <property type="match status" value="1"/>
</dbReference>
<dbReference type="InterPro" id="IPR021319">
    <property type="entry name" value="DUF2921"/>
</dbReference>
<dbReference type="STRING" id="1245769.A0A0C7MLY4"/>
<evidence type="ECO:0000313" key="19">
    <source>
        <dbReference type="Proteomes" id="UP000054304"/>
    </source>
</evidence>
<keyword evidence="5" id="KW-0808">Transferase</keyword>
<name>A0A0C7MLY4_9SACH</name>
<dbReference type="OrthoDB" id="9984778at2759"/>
<keyword evidence="6 15" id="KW-0812">Transmembrane</keyword>
<evidence type="ECO:0000313" key="18">
    <source>
        <dbReference type="EMBL" id="CEP60852.1"/>
    </source>
</evidence>
<feature type="transmembrane region" description="Helical" evidence="15">
    <location>
        <begin position="393"/>
        <end position="412"/>
    </location>
</feature>
<evidence type="ECO:0000256" key="6">
    <source>
        <dbReference type="ARBA" id="ARBA00022692"/>
    </source>
</evidence>
<feature type="transmembrane region" description="Helical" evidence="15">
    <location>
        <begin position="597"/>
        <end position="618"/>
    </location>
</feature>
<dbReference type="InterPro" id="IPR050731">
    <property type="entry name" value="HRD1_E3_ubiq-ligases"/>
</dbReference>
<dbReference type="GO" id="GO:0140624">
    <property type="term" value="P:EGAD pathway"/>
    <property type="evidence" value="ECO:0007669"/>
    <property type="project" value="EnsemblFungi"/>
</dbReference>
<reference evidence="18 19" key="1">
    <citation type="submission" date="2014-12" db="EMBL/GenBank/DDBJ databases">
        <authorList>
            <person name="Neuveglise Cecile"/>
        </authorList>
    </citation>
    <scope>NUCLEOTIDE SEQUENCE [LARGE SCALE GENOMIC DNA]</scope>
    <source>
        <strain evidence="18 19">CBS 12615</strain>
    </source>
</reference>
<proteinExistence type="predicted"/>
<keyword evidence="13 15" id="KW-0472">Membrane</keyword>
<evidence type="ECO:0000256" key="14">
    <source>
        <dbReference type="PROSITE-ProRule" id="PRU00175"/>
    </source>
</evidence>
<feature type="domain" description="RING-type" evidence="17">
    <location>
        <begin position="692"/>
        <end position="745"/>
    </location>
</feature>
<keyword evidence="12 15" id="KW-1133">Transmembrane helix</keyword>
<organism evidence="18 19">
    <name type="scientific">Lachancea lanzarotensis</name>
    <dbReference type="NCBI Taxonomy" id="1245769"/>
    <lineage>
        <taxon>Eukaryota</taxon>
        <taxon>Fungi</taxon>
        <taxon>Dikarya</taxon>
        <taxon>Ascomycota</taxon>
        <taxon>Saccharomycotina</taxon>
        <taxon>Saccharomycetes</taxon>
        <taxon>Saccharomycetales</taxon>
        <taxon>Saccharomycetaceae</taxon>
        <taxon>Lachancea</taxon>
    </lineage>
</organism>
<keyword evidence="9 14" id="KW-0863">Zinc-finger</keyword>
<dbReference type="InterPro" id="IPR001841">
    <property type="entry name" value="Znf_RING"/>
</dbReference>
<evidence type="ECO:0000256" key="1">
    <source>
        <dbReference type="ARBA" id="ARBA00000900"/>
    </source>
</evidence>
<dbReference type="UniPathway" id="UPA00143"/>
<feature type="transmembrane region" description="Helical" evidence="15">
    <location>
        <begin position="630"/>
        <end position="648"/>
    </location>
</feature>
<dbReference type="PROSITE" id="PS50089">
    <property type="entry name" value="ZF_RING_2"/>
    <property type="match status" value="1"/>
</dbReference>
<dbReference type="Gene3D" id="3.30.40.10">
    <property type="entry name" value="Zinc/RING finger domain, C3HC4 (zinc finger)"/>
    <property type="match status" value="1"/>
</dbReference>
<feature type="transmembrane region" description="Helical" evidence="15">
    <location>
        <begin position="424"/>
        <end position="446"/>
    </location>
</feature>
<evidence type="ECO:0000256" key="12">
    <source>
        <dbReference type="ARBA" id="ARBA00022989"/>
    </source>
</evidence>
<evidence type="ECO:0000256" key="5">
    <source>
        <dbReference type="ARBA" id="ARBA00022679"/>
    </source>
</evidence>
<keyword evidence="7" id="KW-0479">Metal-binding</keyword>
<keyword evidence="11" id="KW-0862">Zinc</keyword>
<evidence type="ECO:0000256" key="10">
    <source>
        <dbReference type="ARBA" id="ARBA00022786"/>
    </source>
</evidence>
<evidence type="ECO:0000256" key="15">
    <source>
        <dbReference type="SAM" id="Phobius"/>
    </source>
</evidence>
<sequence>MEIDGNTLLLVFVFLFILYSNPSGDGVTSQYEYNQLQTLKAQYEQEHMQFSNLSSNHNFRNITGLKLSYGDVLQEPKINATYPIEGKDYDHWFANQNYTLLPESVEYEIKHSVWKTGHNVYPPNVTSTLRGQVKRSHDEEFVVVPMPIPEYYKPAQDLLQNRPSFAEPYDSELGDYQGSRNITFLEGEIVVEILSADTISGLYERETRFQNTQSDRWRFLHLNIHFSDYSENEKHAIRSKAIYDIQNGRILAFSESAKFHSLFALPHYMNLKNEDEATYNQVKTLVEEYWNATDFINTRSMAYLQNSYAVASTSCEFLAFLQLDPWSDFSQEQIRTIDKELTWPLGRSANLSSLPPVNISSGLIYSPDCGVRLQMKNVTGLRYELQVRKMRNLLLLGAVLLASQIYLLLRQMQHTNTPSLVNKISYWSFSLMNLVDGVLAIIFFVMTNSFAALYQPLIVCSFACLILASVFEMRYMISVYASQVNERNVSIFTLLRRNTDGDERPTPTVIPDEASISSSLYRSYVFKMLFSMIAILSVATWPRDLRAPVECLGIFVLSSYWVPQIVRNAVKGNMPRRTETESPTGTSLPQRQSKPPLLWTFVIGTSIIRFLPVAYVYSVPPNIFYHHQDRRFVAVVAAWLFIQIALLYSQDVFGGRWFLPNYTIPDGYKYHKAISSGELLEHGSSENHTIDCAICMNDVAVYVEDIAETHKVDQQSYMVTPCGHIFHTNCLENWMSYKLQCPVCRAPLPPL</sequence>
<dbReference type="Proteomes" id="UP000054304">
    <property type="component" value="Unassembled WGS sequence"/>
</dbReference>
<dbReference type="AlphaFoldDB" id="A0A0C7MLY4"/>
<evidence type="ECO:0000256" key="8">
    <source>
        <dbReference type="ARBA" id="ARBA00022729"/>
    </source>
</evidence>
<evidence type="ECO:0000256" key="2">
    <source>
        <dbReference type="ARBA" id="ARBA00004127"/>
    </source>
</evidence>
<protein>
    <recommendedName>
        <fullName evidence="4">RING-type E3 ubiquitin transferase</fullName>
        <ecNumber evidence="4">2.3.2.27</ecNumber>
    </recommendedName>
</protein>
<feature type="signal peptide" evidence="16">
    <location>
        <begin position="1"/>
        <end position="24"/>
    </location>
</feature>
<keyword evidence="10" id="KW-0833">Ubl conjugation pathway</keyword>
<feature type="chain" id="PRO_5002195151" description="RING-type E3 ubiquitin transferase" evidence="16">
    <location>
        <begin position="25"/>
        <end position="751"/>
    </location>
</feature>
<evidence type="ECO:0000259" key="17">
    <source>
        <dbReference type="PROSITE" id="PS50089"/>
    </source>
</evidence>
<dbReference type="Pfam" id="PF11145">
    <property type="entry name" value="DUF2921"/>
    <property type="match status" value="2"/>
</dbReference>
<evidence type="ECO:0000256" key="3">
    <source>
        <dbReference type="ARBA" id="ARBA00004906"/>
    </source>
</evidence>
<evidence type="ECO:0000256" key="13">
    <source>
        <dbReference type="ARBA" id="ARBA00023136"/>
    </source>
</evidence>
<dbReference type="GO" id="GO:0044695">
    <property type="term" value="C:Dsc E3 ubiquitin ligase complex"/>
    <property type="evidence" value="ECO:0007669"/>
    <property type="project" value="EnsemblFungi"/>
</dbReference>
<dbReference type="EMBL" id="LN736361">
    <property type="protein sequence ID" value="CEP60852.1"/>
    <property type="molecule type" value="Genomic_DNA"/>
</dbReference>
<evidence type="ECO:0000256" key="4">
    <source>
        <dbReference type="ARBA" id="ARBA00012483"/>
    </source>
</evidence>